<comment type="similarity">
    <text evidence="2">Belongs to the SNF7 family.</text>
</comment>
<evidence type="ECO:0000313" key="6">
    <source>
        <dbReference type="EMBL" id="CCF75980.2"/>
    </source>
</evidence>
<dbReference type="PANTHER" id="PTHR22761">
    <property type="entry name" value="CHARGED MULTIVESICULAR BODY PROTEIN"/>
    <property type="match status" value="1"/>
</dbReference>
<evidence type="ECO:0000256" key="2">
    <source>
        <dbReference type="ARBA" id="ARBA00006190"/>
    </source>
</evidence>
<reference evidence="6 7" key="3">
    <citation type="journal article" date="2016" name="Sci. Rep.">
        <title>Genome-wide diversity and gene expression profiling of Babesia microti isolates identify polymorphic genes that mediate host-pathogen interactions.</title>
        <authorList>
            <person name="Silva J.C."/>
            <person name="Cornillot E."/>
            <person name="McCracken C."/>
            <person name="Usmani-Brown S."/>
            <person name="Dwivedi A."/>
            <person name="Ifeonu O.O."/>
            <person name="Crabtree J."/>
            <person name="Gotia H.T."/>
            <person name="Virji A.Z."/>
            <person name="Reynes C."/>
            <person name="Colinge J."/>
            <person name="Kumar V."/>
            <person name="Lawres L."/>
            <person name="Pazzi J.E."/>
            <person name="Pablo J.V."/>
            <person name="Hung C."/>
            <person name="Brancato J."/>
            <person name="Kumari P."/>
            <person name="Orvis J."/>
            <person name="Tretina K."/>
            <person name="Chibucos M."/>
            <person name="Ott S."/>
            <person name="Sadzewicz L."/>
            <person name="Sengamalay N."/>
            <person name="Shetty A.C."/>
            <person name="Su Q."/>
            <person name="Tallon L."/>
            <person name="Fraser C.M."/>
            <person name="Frutos R."/>
            <person name="Molina D.M."/>
            <person name="Krause P.J."/>
            <person name="Ben Mamoun C."/>
        </authorList>
    </citation>
    <scope>NUCLEOTIDE SEQUENCE [LARGE SCALE GENOMIC DNA]</scope>
    <source>
        <strain evidence="6 7">RI</strain>
    </source>
</reference>
<dbReference type="VEuPathDB" id="PiroplasmaDB:BmR1_04g09030"/>
<dbReference type="OrthoDB" id="5592979at2759"/>
<organism evidence="6 7">
    <name type="scientific">Babesia microti (strain RI)</name>
    <dbReference type="NCBI Taxonomy" id="1133968"/>
    <lineage>
        <taxon>Eukaryota</taxon>
        <taxon>Sar</taxon>
        <taxon>Alveolata</taxon>
        <taxon>Apicomplexa</taxon>
        <taxon>Aconoidasida</taxon>
        <taxon>Piroplasmida</taxon>
        <taxon>Babesiidae</taxon>
        <taxon>Babesia</taxon>
    </lineage>
</organism>
<comment type="subcellular location">
    <subcellularLocation>
        <location evidence="1">Endosome</location>
    </subcellularLocation>
</comment>
<evidence type="ECO:0000256" key="4">
    <source>
        <dbReference type="SAM" id="Coils"/>
    </source>
</evidence>
<dbReference type="GO" id="GO:0006900">
    <property type="term" value="P:vesicle budding from membrane"/>
    <property type="evidence" value="ECO:0007669"/>
    <property type="project" value="TreeGrafter"/>
</dbReference>
<evidence type="ECO:0000256" key="5">
    <source>
        <dbReference type="SAM" id="MobiDB-lite"/>
    </source>
</evidence>
<evidence type="ECO:0000256" key="1">
    <source>
        <dbReference type="ARBA" id="ARBA00004177"/>
    </source>
</evidence>
<dbReference type="Proteomes" id="UP000002899">
    <property type="component" value="Chromosome IV"/>
</dbReference>
<feature type="region of interest" description="Disordered" evidence="5">
    <location>
        <begin position="1"/>
        <end position="22"/>
    </location>
</feature>
<dbReference type="GO" id="GO:0032511">
    <property type="term" value="P:late endosome to vacuole transport via multivesicular body sorting pathway"/>
    <property type="evidence" value="ECO:0007669"/>
    <property type="project" value="TreeGrafter"/>
</dbReference>
<dbReference type="EMBL" id="LN871599">
    <property type="protein sequence ID" value="CCF75980.2"/>
    <property type="molecule type" value="Genomic_DNA"/>
</dbReference>
<protein>
    <submittedName>
        <fullName evidence="6">Charged multivesicular body protein 4</fullName>
    </submittedName>
</protein>
<dbReference type="Gene3D" id="1.10.287.1060">
    <property type="entry name" value="ESAT-6-like"/>
    <property type="match status" value="1"/>
</dbReference>
<name>I7JDS1_BABMR</name>
<dbReference type="PANTHER" id="PTHR22761:SF10">
    <property type="entry name" value="GH13992P"/>
    <property type="match status" value="1"/>
</dbReference>
<feature type="compositionally biased region" description="Basic residues" evidence="5">
    <location>
        <begin position="1"/>
        <end position="18"/>
    </location>
</feature>
<reference evidence="6 7" key="2">
    <citation type="journal article" date="2013" name="PLoS ONE">
        <title>Whole genome mapping and re-organization of the nuclear and mitochondrial genomes of Babesia microti isolates.</title>
        <authorList>
            <person name="Cornillot E."/>
            <person name="Dassouli A."/>
            <person name="Garg A."/>
            <person name="Pachikara N."/>
            <person name="Randazzo S."/>
            <person name="Depoix D."/>
            <person name="Carcy B."/>
            <person name="Delbecq S."/>
            <person name="Frutos R."/>
            <person name="Silva J.C."/>
            <person name="Sutton R."/>
            <person name="Krause P.J."/>
            <person name="Mamoun C.B."/>
        </authorList>
    </citation>
    <scope>NUCLEOTIDE SEQUENCE [LARGE SCALE GENOMIC DNA]</scope>
    <source>
        <strain evidence="6 7">RI</strain>
    </source>
</reference>
<dbReference type="Pfam" id="PF03357">
    <property type="entry name" value="Snf7"/>
    <property type="match status" value="1"/>
</dbReference>
<dbReference type="GO" id="GO:0005771">
    <property type="term" value="C:multivesicular body"/>
    <property type="evidence" value="ECO:0007669"/>
    <property type="project" value="TreeGrafter"/>
</dbReference>
<dbReference type="GeneID" id="24426434"/>
<keyword evidence="4" id="KW-0175">Coiled coil</keyword>
<sequence length="197" mass="22309">MFSFFKGRHNPNSPKHRANGATSQITIDETILEGKKAIQSLVDRQTLLEAQIKHATEEAKARAGVEDKAGAIASLRKKKLYMEELARINNSIVTLETQHITLESASIQHTAYTALSKGVELQKQLQANMPIEKLDRLIEDMQEQREFQAEINDAFNQIYDNTEFDQDYDELLNECKLDPPKLNDTSVGATLTYEKLT</sequence>
<dbReference type="KEGG" id="bmic:BmR1_04g09030"/>
<accession>I7JDS1</accession>
<evidence type="ECO:0000256" key="3">
    <source>
        <dbReference type="ARBA" id="ARBA00022753"/>
    </source>
</evidence>
<proteinExistence type="inferred from homology"/>
<keyword evidence="3" id="KW-0967">Endosome</keyword>
<reference evidence="6 7" key="1">
    <citation type="journal article" date="2012" name="Nucleic Acids Res.">
        <title>Sequencing of the smallest Apicomplexan genome from the human pathogen Babesia microti.</title>
        <authorList>
            <person name="Cornillot E."/>
            <person name="Hadj-Kaddour K."/>
            <person name="Dassouli A."/>
            <person name="Noel B."/>
            <person name="Ranwez V."/>
            <person name="Vacherie B."/>
            <person name="Augagneur Y."/>
            <person name="Bres V."/>
            <person name="Duclos A."/>
            <person name="Randazzo S."/>
            <person name="Carcy B."/>
            <person name="Debierre-Grockiego F."/>
            <person name="Delbecq S."/>
            <person name="Moubri-Menage K."/>
            <person name="Shams-Eldin H."/>
            <person name="Usmani-Brown S."/>
            <person name="Bringaud F."/>
            <person name="Wincker P."/>
            <person name="Vivares C.P."/>
            <person name="Schwarz R.T."/>
            <person name="Schetters T.P."/>
            <person name="Krause P.J."/>
            <person name="Gorenflot A."/>
            <person name="Berry V."/>
            <person name="Barbe V."/>
            <person name="Ben Mamoun C."/>
        </authorList>
    </citation>
    <scope>NUCLEOTIDE SEQUENCE [LARGE SCALE GENOMIC DNA]</scope>
    <source>
        <strain evidence="6 7">RI</strain>
    </source>
</reference>
<dbReference type="InterPro" id="IPR005024">
    <property type="entry name" value="Snf7_fam"/>
</dbReference>
<evidence type="ECO:0000313" key="7">
    <source>
        <dbReference type="Proteomes" id="UP000002899"/>
    </source>
</evidence>
<feature type="coiled-coil region" evidence="4">
    <location>
        <begin position="38"/>
        <end position="98"/>
    </location>
</feature>
<dbReference type="GO" id="GO:0000815">
    <property type="term" value="C:ESCRT III complex"/>
    <property type="evidence" value="ECO:0007669"/>
    <property type="project" value="TreeGrafter"/>
</dbReference>
<dbReference type="AlphaFoldDB" id="I7JDS1"/>
<dbReference type="GO" id="GO:0009898">
    <property type="term" value="C:cytoplasmic side of plasma membrane"/>
    <property type="evidence" value="ECO:0007669"/>
    <property type="project" value="TreeGrafter"/>
</dbReference>
<keyword evidence="7" id="KW-1185">Reference proteome</keyword>
<dbReference type="RefSeq" id="XP_012650388.2">
    <property type="nucleotide sequence ID" value="XM_012794934.2"/>
</dbReference>